<sequence length="224" mass="23242">MNTPRRPRSAPGADLTLPRLLVLTDRSQLRLGRGLLPTLAECAEAGLTHVVLRELDEPAEQRARLAELIAALGLNVIAARTPLPAAVGVHLPASASCNTSFDGLLAPSERPDSPCNSVLHLGRSCHSSAEVARAAEEGFDYAMLSPYALTESKPGYGPPLGPGAFRELPLPTYALGGITPDNAAEAVDAGAHGVSVMGAVMRAEEPGQVVRDLLAALAIPKVAP</sequence>
<evidence type="ECO:0000313" key="6">
    <source>
        <dbReference type="Proteomes" id="UP000320209"/>
    </source>
</evidence>
<dbReference type="InterPro" id="IPR022998">
    <property type="entry name" value="ThiamineP_synth_TenI"/>
</dbReference>
<dbReference type="PANTHER" id="PTHR20857">
    <property type="entry name" value="THIAMINE-PHOSPHATE PYROPHOSPHORYLASE"/>
    <property type="match status" value="1"/>
</dbReference>
<comment type="caution">
    <text evidence="5">The sequence shown here is derived from an EMBL/GenBank/DDBJ whole genome shotgun (WGS) entry which is preliminary data.</text>
</comment>
<name>A0A543ABA7_9ACTN</name>
<dbReference type="Proteomes" id="UP000320209">
    <property type="component" value="Unassembled WGS sequence"/>
</dbReference>
<dbReference type="InterPro" id="IPR036206">
    <property type="entry name" value="ThiamineP_synth_sf"/>
</dbReference>
<proteinExistence type="predicted"/>
<gene>
    <name evidence="5" type="ORF">FB381_3744</name>
</gene>
<dbReference type="AlphaFoldDB" id="A0A543ABA7"/>
<keyword evidence="6" id="KW-1185">Reference proteome</keyword>
<evidence type="ECO:0000256" key="3">
    <source>
        <dbReference type="ARBA" id="ARBA00022977"/>
    </source>
</evidence>
<organism evidence="5 6">
    <name type="scientific">Nocardioides albertanoniae</name>
    <dbReference type="NCBI Taxonomy" id="1175486"/>
    <lineage>
        <taxon>Bacteria</taxon>
        <taxon>Bacillati</taxon>
        <taxon>Actinomycetota</taxon>
        <taxon>Actinomycetes</taxon>
        <taxon>Propionibacteriales</taxon>
        <taxon>Nocardioidaceae</taxon>
        <taxon>Nocardioides</taxon>
    </lineage>
</organism>
<reference evidence="5 6" key="1">
    <citation type="submission" date="2019-06" db="EMBL/GenBank/DDBJ databases">
        <title>Sequencing the genomes of 1000 actinobacteria strains.</title>
        <authorList>
            <person name="Klenk H.-P."/>
        </authorList>
    </citation>
    <scope>NUCLEOTIDE SEQUENCE [LARGE SCALE GENOMIC DNA]</scope>
    <source>
        <strain evidence="5 6">DSM 25218</strain>
    </source>
</reference>
<dbReference type="RefSeq" id="WP_141781655.1">
    <property type="nucleotide sequence ID" value="NZ_VFOV01000001.1"/>
</dbReference>
<dbReference type="OrthoDB" id="3191080at2"/>
<dbReference type="PANTHER" id="PTHR20857:SF15">
    <property type="entry name" value="THIAMINE-PHOSPHATE SYNTHASE"/>
    <property type="match status" value="1"/>
</dbReference>
<comment type="function">
    <text evidence="1">Condenses 4-methyl-5-(beta-hydroxyethyl)thiazole monophosphate (THZ-P) and 2-methyl-4-amino-5-hydroxymethyl pyrimidine pyrophosphate (HMP-PP) to form thiamine monophosphate (TMP).</text>
</comment>
<keyword evidence="3" id="KW-0784">Thiamine biosynthesis</keyword>
<protein>
    <submittedName>
        <fullName evidence="5">Thiamine-phosphate pyrophosphorylase</fullName>
    </submittedName>
</protein>
<dbReference type="Pfam" id="PF02581">
    <property type="entry name" value="TMP-TENI"/>
    <property type="match status" value="1"/>
</dbReference>
<dbReference type="EMBL" id="VFOV01000001">
    <property type="protein sequence ID" value="TQL69827.1"/>
    <property type="molecule type" value="Genomic_DNA"/>
</dbReference>
<evidence type="ECO:0000256" key="1">
    <source>
        <dbReference type="ARBA" id="ARBA00003814"/>
    </source>
</evidence>
<dbReference type="SUPFAM" id="SSF51391">
    <property type="entry name" value="Thiamin phosphate synthase"/>
    <property type="match status" value="1"/>
</dbReference>
<dbReference type="InterPro" id="IPR013785">
    <property type="entry name" value="Aldolase_TIM"/>
</dbReference>
<dbReference type="GO" id="GO:0005737">
    <property type="term" value="C:cytoplasm"/>
    <property type="evidence" value="ECO:0007669"/>
    <property type="project" value="TreeGrafter"/>
</dbReference>
<evidence type="ECO:0000256" key="2">
    <source>
        <dbReference type="ARBA" id="ARBA00004948"/>
    </source>
</evidence>
<dbReference type="CDD" id="cd00564">
    <property type="entry name" value="TMP_TenI"/>
    <property type="match status" value="1"/>
</dbReference>
<dbReference type="GO" id="GO:0004789">
    <property type="term" value="F:thiamine-phosphate diphosphorylase activity"/>
    <property type="evidence" value="ECO:0007669"/>
    <property type="project" value="TreeGrafter"/>
</dbReference>
<comment type="pathway">
    <text evidence="2">Cofactor biosynthesis; thiamine diphosphate biosynthesis.</text>
</comment>
<accession>A0A543ABA7</accession>
<evidence type="ECO:0000259" key="4">
    <source>
        <dbReference type="Pfam" id="PF02581"/>
    </source>
</evidence>
<feature type="domain" description="Thiamine phosphate synthase/TenI" evidence="4">
    <location>
        <begin position="23"/>
        <end position="200"/>
    </location>
</feature>
<dbReference type="GO" id="GO:0009228">
    <property type="term" value="P:thiamine biosynthetic process"/>
    <property type="evidence" value="ECO:0007669"/>
    <property type="project" value="UniProtKB-KW"/>
</dbReference>
<dbReference type="Gene3D" id="3.20.20.70">
    <property type="entry name" value="Aldolase class I"/>
    <property type="match status" value="1"/>
</dbReference>
<evidence type="ECO:0000313" key="5">
    <source>
        <dbReference type="EMBL" id="TQL69827.1"/>
    </source>
</evidence>